<sequence length="142" mass="15614">MIQTRIKKILVPMDGSATSFKALAQAIEIARTCQATILGINVISFLPAEFMPSVVPYKIYQKKEAGKFMEKAKLKAAKKGILFKYMIVYGNPVDQVINTAKSKKFDLIVIGARGKGRIAEVFLGSVSNAILHKSQIPVMIVK</sequence>
<organism evidence="3 4">
    <name type="scientific">Candidatus Nitrosotenuis uzonensis</name>
    <dbReference type="NCBI Taxonomy" id="1407055"/>
    <lineage>
        <taxon>Archaea</taxon>
        <taxon>Nitrososphaerota</taxon>
        <taxon>Candidatus Nitrosotenuis</taxon>
    </lineage>
</organism>
<comment type="caution">
    <text evidence="3">The sequence shown here is derived from an EMBL/GenBank/DDBJ whole genome shotgun (WGS) entry which is preliminary data.</text>
</comment>
<dbReference type="Proteomes" id="UP000655759">
    <property type="component" value="Unassembled WGS sequence"/>
</dbReference>
<dbReference type="InterPro" id="IPR014729">
    <property type="entry name" value="Rossmann-like_a/b/a_fold"/>
</dbReference>
<dbReference type="AlphaFoldDB" id="A0A812F1D0"/>
<protein>
    <submittedName>
        <fullName evidence="3">Universal stress protein</fullName>
    </submittedName>
</protein>
<dbReference type="Pfam" id="PF00582">
    <property type="entry name" value="Usp"/>
    <property type="match status" value="1"/>
</dbReference>
<evidence type="ECO:0000256" key="1">
    <source>
        <dbReference type="ARBA" id="ARBA00008791"/>
    </source>
</evidence>
<dbReference type="SUPFAM" id="SSF52402">
    <property type="entry name" value="Adenine nucleotide alpha hydrolases-like"/>
    <property type="match status" value="1"/>
</dbReference>
<accession>A0A812F1D0</accession>
<evidence type="ECO:0000313" key="3">
    <source>
        <dbReference type="EMBL" id="CAE6487559.1"/>
    </source>
</evidence>
<comment type="similarity">
    <text evidence="1">Belongs to the universal stress protein A family.</text>
</comment>
<evidence type="ECO:0000313" key="4">
    <source>
        <dbReference type="Proteomes" id="UP000655759"/>
    </source>
</evidence>
<dbReference type="PANTHER" id="PTHR46268">
    <property type="entry name" value="STRESS RESPONSE PROTEIN NHAX"/>
    <property type="match status" value="1"/>
</dbReference>
<feature type="domain" description="UspA" evidence="2">
    <location>
        <begin position="6"/>
        <end position="142"/>
    </location>
</feature>
<evidence type="ECO:0000259" key="2">
    <source>
        <dbReference type="Pfam" id="PF00582"/>
    </source>
</evidence>
<dbReference type="InterPro" id="IPR006015">
    <property type="entry name" value="Universal_stress_UspA"/>
</dbReference>
<dbReference type="EMBL" id="CAJNAQ010000002">
    <property type="protein sequence ID" value="CAE6487559.1"/>
    <property type="molecule type" value="Genomic_DNA"/>
</dbReference>
<gene>
    <name evidence="3" type="ORF">NUZ5A_20335</name>
</gene>
<proteinExistence type="inferred from homology"/>
<reference evidence="3" key="1">
    <citation type="submission" date="2021-02" db="EMBL/GenBank/DDBJ databases">
        <authorList>
            <person name="Han P."/>
        </authorList>
    </citation>
    <scope>NUCLEOTIDE SEQUENCE</scope>
    <source>
        <strain evidence="3">Candidatus Nitrosotenuis uzonensis 5A</strain>
    </source>
</reference>
<dbReference type="CDD" id="cd00293">
    <property type="entry name" value="USP-like"/>
    <property type="match status" value="1"/>
</dbReference>
<dbReference type="PANTHER" id="PTHR46268:SF25">
    <property type="entry name" value="USPA DOMAIN PROTEIN"/>
    <property type="match status" value="1"/>
</dbReference>
<name>A0A812F1D0_9ARCH</name>
<dbReference type="InterPro" id="IPR006016">
    <property type="entry name" value="UspA"/>
</dbReference>
<dbReference type="PRINTS" id="PR01438">
    <property type="entry name" value="UNVRSLSTRESS"/>
</dbReference>
<dbReference type="Gene3D" id="3.40.50.620">
    <property type="entry name" value="HUPs"/>
    <property type="match status" value="1"/>
</dbReference>
<dbReference type="RefSeq" id="WP_205098076.1">
    <property type="nucleotide sequence ID" value="NZ_CAJNAQ010000002.1"/>
</dbReference>